<dbReference type="EMBL" id="AMZY02000021">
    <property type="protein sequence ID" value="EMS31136.1"/>
    <property type="molecule type" value="Genomic_DNA"/>
</dbReference>
<keyword evidence="1" id="KW-0732">Signal</keyword>
<dbReference type="RefSeq" id="WP_008631476.1">
    <property type="nucleotide sequence ID" value="NZ_AMZY02000021.1"/>
</dbReference>
<reference evidence="3" key="1">
    <citation type="submission" date="2013-01" db="EMBL/GenBank/DDBJ databases">
        <title>Genome assembly of Mariniradius saccharolyticus AK6.</title>
        <authorList>
            <person name="Vaidya B."/>
            <person name="Khatri I."/>
            <person name="Tanuku N.R.S."/>
            <person name="Subramanian S."/>
            <person name="Pinnaka A."/>
        </authorList>
    </citation>
    <scope>NUCLEOTIDE SEQUENCE [LARGE SCALE GENOMIC DNA]</scope>
    <source>
        <strain evidence="3">AK6</strain>
    </source>
</reference>
<dbReference type="SUPFAM" id="SSF101874">
    <property type="entry name" value="YceI-like"/>
    <property type="match status" value="1"/>
</dbReference>
<keyword evidence="4" id="KW-1185">Reference proteome</keyword>
<dbReference type="SMART" id="SM00867">
    <property type="entry name" value="YceI"/>
    <property type="match status" value="1"/>
</dbReference>
<dbReference type="Pfam" id="PF04264">
    <property type="entry name" value="YceI"/>
    <property type="match status" value="1"/>
</dbReference>
<evidence type="ECO:0000313" key="4">
    <source>
        <dbReference type="Proteomes" id="UP000010953"/>
    </source>
</evidence>
<feature type="signal peptide" evidence="1">
    <location>
        <begin position="1"/>
        <end position="24"/>
    </location>
</feature>
<evidence type="ECO:0000256" key="1">
    <source>
        <dbReference type="SAM" id="SignalP"/>
    </source>
</evidence>
<dbReference type="Proteomes" id="UP000010953">
    <property type="component" value="Unassembled WGS sequence"/>
</dbReference>
<gene>
    <name evidence="3" type="ORF">C943_02576</name>
</gene>
<evidence type="ECO:0000313" key="3">
    <source>
        <dbReference type="EMBL" id="EMS31136.1"/>
    </source>
</evidence>
<dbReference type="eggNOG" id="COG2353">
    <property type="taxonomic scope" value="Bacteria"/>
</dbReference>
<proteinExistence type="predicted"/>
<comment type="caution">
    <text evidence="3">The sequence shown here is derived from an EMBL/GenBank/DDBJ whole genome shotgun (WGS) entry which is preliminary data.</text>
</comment>
<sequence>MKTLNRLMLFPLSIIWMASFICTAQGQAAYTLAPSPELKIIGRSTIRVWKMTSNEASGQGVFFMEGTRFIGIQSLTVEMHAESLSSGTKGLDKHAYESLQTSLHPIVKFTLREIKEVENSMEARGDFQIAGVTRQVVFPVKIEQIGNQVNFQGEIPIKFSDFEIVTPTNFMGIVKTHDDARILFNTTFQPKN</sequence>
<organism evidence="3 4">
    <name type="scientific">Mariniradius saccharolyticus AK6</name>
    <dbReference type="NCBI Taxonomy" id="1239962"/>
    <lineage>
        <taxon>Bacteria</taxon>
        <taxon>Pseudomonadati</taxon>
        <taxon>Bacteroidota</taxon>
        <taxon>Cytophagia</taxon>
        <taxon>Cytophagales</taxon>
        <taxon>Cyclobacteriaceae</taxon>
        <taxon>Mariniradius</taxon>
    </lineage>
</organism>
<dbReference type="InterPro" id="IPR007372">
    <property type="entry name" value="Lipid/polyisoprenoid-bd_YceI"/>
</dbReference>
<feature type="chain" id="PRO_5004088565" description="Lipid/polyisoprenoid-binding YceI-like domain-containing protein" evidence="1">
    <location>
        <begin position="25"/>
        <end position="192"/>
    </location>
</feature>
<dbReference type="STRING" id="1239962.C943_02576"/>
<protein>
    <recommendedName>
        <fullName evidence="2">Lipid/polyisoprenoid-binding YceI-like domain-containing protein</fullName>
    </recommendedName>
</protein>
<dbReference type="Gene3D" id="2.40.128.110">
    <property type="entry name" value="Lipid/polyisoprenoid-binding, YceI-like"/>
    <property type="match status" value="1"/>
</dbReference>
<dbReference type="InterPro" id="IPR036761">
    <property type="entry name" value="TTHA0802/YceI-like_sf"/>
</dbReference>
<dbReference type="InParanoid" id="M7Y1P8"/>
<evidence type="ECO:0000259" key="2">
    <source>
        <dbReference type="SMART" id="SM00867"/>
    </source>
</evidence>
<accession>M7Y1P8</accession>
<feature type="domain" description="Lipid/polyisoprenoid-binding YceI-like" evidence="2">
    <location>
        <begin position="29"/>
        <end position="189"/>
    </location>
</feature>
<dbReference type="AlphaFoldDB" id="M7Y1P8"/>
<name>M7Y1P8_9BACT</name>